<proteinExistence type="predicted"/>
<evidence type="ECO:0000313" key="1">
    <source>
        <dbReference type="EMBL" id="MDU0269220.1"/>
    </source>
</evidence>
<dbReference type="Proteomes" id="UP001181086">
    <property type="component" value="Unassembled WGS sequence"/>
</dbReference>
<sequence>MPNKALTIDVNPAAIPSGLVDNWSPLGNTTVFINNIQTPKLSEKTNVGQLVSGIPTAFARVDLFKTALDHVATCNTSEGQHNLVGYYSQLVDEWKGLIACIALDYAHISVRRIDLKYSDGKDIASTSNVYEPKGAFGNMLLRRTKRWCEQNLSDNQEAVPYINVIKYRGQVVGATAPESLLFTSTGYYSEASVERPWIDVATGKFINPLKSSMTSTQIVTLHAYVCHIIKELSHVEAYYKNLKDGLAVDYTSIRTILEQWKEDIASKALTEAIDLSIASTPPVSAAFGGPFEKLFCHKDSLVGVEGVISEKEMPGGVVFDPKNLLLNESAHIARLDLNITSAELKELPILALTADIKGTEEKAYFALPLSAQGLNVYGKNVAALVGMSNSDSAISSTLKAVYDPSARVGNLEVVLTIKTESGTQRQFKKVYTSDGEIKNKDILIWPNFVSPQWDAYFMYNELPHNGTSQSYRAFPFVGEIQENYFRIIVDKDQDPILLSKNGQVIVSDRDVKAELLVLSDEAVADNPYKYEIYRSNKPFKGVRLLSPTGNEGGYILINYSSAQGTRLPHDWMRSGATPTLNPVRLGIDFGSTNTSIAYSSDNTQEQGFEFENQRVSLFGNEMPGRNIVPRENQVFFFQGAGPKVKSNAIKSVLTIHDNRRLPPLRQGETIKMRNEREVIGGFPSFADNLPFANSDKKKITLCYPNGVGEVTQIHNMKWEDTDDDKAHKSAFLRTLMLQVYATLFVKGFIPISIKWSYPSAMAGQLLYSYQNIWQTLDSISPVLNTDGTRYPLNISKYTDNRSLGDTIGTGSFGQNSSQESGFGNGFGNGFGSSFGNSFGNGFGNSFGTQPVNDSNSAGFGGGFGNGFGSGFAQDSNQVVASATPTFDLLPDDPKAEISYKPEPLYTMTGPNANPSLSEAEAVANFISVKYGKEANVLNLCFDVGGSTTDISALFYLSNGITMIKQNSLRFAAQRVSQSVSLFPAFQKVLDSICSRYKIQMVGLNFGPNTYNEHTAPYFFDQIVNRLDDSQLESFYQSIASDCPQLMRVNMYVTGLLMYYAGQIAHKLVDDLRRTPETEWPAKKKPNVRVTFAGKGSRLFQWLKVINKNAANQYYGNMFVMGFGRESLMESLAGWQLIELPKLNDPDIKYEVSKGLAKGDTILQRPKLEQPSEIIGETGFEVIGNDNIRRPLDFTNSITPDMLKSIGIRFCVDSDHVQADKFTEFCGFFYSAASQLFNWKTDPAILEKACRQMSITGYVQNMPEFRKAARESQQTRKPFDFVAPIIILEGMKFYDNTLLKMV</sequence>
<protein>
    <submittedName>
        <fullName evidence="2">Uncharacterized protein</fullName>
    </submittedName>
</protein>
<dbReference type="EMBL" id="JAWDEV010000011">
    <property type="protein sequence ID" value="MDU0271671.1"/>
    <property type="molecule type" value="Genomic_DNA"/>
</dbReference>
<dbReference type="RefSeq" id="WP_054350293.1">
    <property type="nucleotide sequence ID" value="NZ_BAABZF010000001.1"/>
</dbReference>
<organism evidence="2 4">
    <name type="scientific">Phocaeicola dorei</name>
    <dbReference type="NCBI Taxonomy" id="357276"/>
    <lineage>
        <taxon>Bacteria</taxon>
        <taxon>Pseudomonadati</taxon>
        <taxon>Bacteroidota</taxon>
        <taxon>Bacteroidia</taxon>
        <taxon>Bacteroidales</taxon>
        <taxon>Bacteroidaceae</taxon>
        <taxon>Phocaeicola</taxon>
    </lineage>
</organism>
<evidence type="ECO:0000313" key="3">
    <source>
        <dbReference type="EMBL" id="MDU0271671.1"/>
    </source>
</evidence>
<evidence type="ECO:0000313" key="4">
    <source>
        <dbReference type="Proteomes" id="UP001181086"/>
    </source>
</evidence>
<name>A0AAE4LTI2_9BACT</name>
<evidence type="ECO:0000313" key="2">
    <source>
        <dbReference type="EMBL" id="MDU0269728.1"/>
    </source>
</evidence>
<gene>
    <name evidence="1" type="ORF">RVH45_04760</name>
    <name evidence="2" type="ORF">RVH45_07400</name>
    <name evidence="3" type="ORF">RVH45_17595</name>
</gene>
<comment type="caution">
    <text evidence="2">The sequence shown here is derived from an EMBL/GenBank/DDBJ whole genome shotgun (WGS) entry which is preliminary data.</text>
</comment>
<reference evidence="2" key="1">
    <citation type="submission" date="2023-10" db="EMBL/GenBank/DDBJ databases">
        <title>Genome of Potential pathogenic bacteria in Crohn's disease.</title>
        <authorList>
            <person name="Rodriguez-Palacios A."/>
        </authorList>
    </citation>
    <scope>NUCLEOTIDE SEQUENCE</scope>
    <source>
        <strain evidence="2">CavFT-hAR62</strain>
    </source>
</reference>
<accession>A0AAE4LTI2</accession>
<dbReference type="EMBL" id="JAWDEV010000007">
    <property type="protein sequence ID" value="MDU0269728.1"/>
    <property type="molecule type" value="Genomic_DNA"/>
</dbReference>
<dbReference type="EMBL" id="JAWDEV010000001">
    <property type="protein sequence ID" value="MDU0269220.1"/>
    <property type="molecule type" value="Genomic_DNA"/>
</dbReference>